<protein>
    <submittedName>
        <fullName evidence="1 3">Uncharacterized protein</fullName>
    </submittedName>
</protein>
<proteinExistence type="predicted"/>
<reference evidence="3" key="1">
    <citation type="submission" date="2017-02" db="UniProtKB">
        <authorList>
            <consortium name="WormBaseParasite"/>
        </authorList>
    </citation>
    <scope>IDENTIFICATION</scope>
</reference>
<dbReference type="Proteomes" id="UP000267027">
    <property type="component" value="Unassembled WGS sequence"/>
</dbReference>
<reference evidence="1 2" key="2">
    <citation type="submission" date="2018-11" db="EMBL/GenBank/DDBJ databases">
        <authorList>
            <consortium name="Pathogen Informatics"/>
        </authorList>
    </citation>
    <scope>NUCLEOTIDE SEQUENCE [LARGE SCALE GENOMIC DNA]</scope>
    <source>
        <strain evidence="1 2">Costa Rica</strain>
    </source>
</reference>
<dbReference type="EMBL" id="UYYA01003853">
    <property type="protein sequence ID" value="VDM56760.1"/>
    <property type="molecule type" value="Genomic_DNA"/>
</dbReference>
<gene>
    <name evidence="1" type="ORF">ACOC_LOCUS5175</name>
</gene>
<accession>A0A0R3PKN0</accession>
<dbReference type="AlphaFoldDB" id="A0A0R3PKN0"/>
<dbReference type="WBParaSite" id="ACOC_0000517401-mRNA-1">
    <property type="protein sequence ID" value="ACOC_0000517401-mRNA-1"/>
    <property type="gene ID" value="ACOC_0000517401"/>
</dbReference>
<keyword evidence="2" id="KW-1185">Reference proteome</keyword>
<evidence type="ECO:0000313" key="2">
    <source>
        <dbReference type="Proteomes" id="UP000267027"/>
    </source>
</evidence>
<evidence type="ECO:0000313" key="3">
    <source>
        <dbReference type="WBParaSite" id="ACOC_0000517401-mRNA-1"/>
    </source>
</evidence>
<name>A0A0R3PKN0_ANGCS</name>
<organism evidence="3">
    <name type="scientific">Angiostrongylus costaricensis</name>
    <name type="common">Nematode worm</name>
    <dbReference type="NCBI Taxonomy" id="334426"/>
    <lineage>
        <taxon>Eukaryota</taxon>
        <taxon>Metazoa</taxon>
        <taxon>Ecdysozoa</taxon>
        <taxon>Nematoda</taxon>
        <taxon>Chromadorea</taxon>
        <taxon>Rhabditida</taxon>
        <taxon>Rhabditina</taxon>
        <taxon>Rhabditomorpha</taxon>
        <taxon>Strongyloidea</taxon>
        <taxon>Metastrongylidae</taxon>
        <taxon>Angiostrongylus</taxon>
    </lineage>
</organism>
<sequence>MLDEVNFSSEKMVPDRLWVSSSRTTELKRRPEASLSPGRPVPVCSSPLDAFIVCFAKTTMLVVLEVELHFSCSRTRVLLCWGTEIGWQCRP</sequence>
<evidence type="ECO:0000313" key="1">
    <source>
        <dbReference type="EMBL" id="VDM56760.1"/>
    </source>
</evidence>